<evidence type="ECO:0000313" key="3">
    <source>
        <dbReference type="Proteomes" id="UP001642540"/>
    </source>
</evidence>
<evidence type="ECO:0000256" key="1">
    <source>
        <dbReference type="SAM" id="Phobius"/>
    </source>
</evidence>
<accession>A0ABP1RN36</accession>
<feature type="transmembrane region" description="Helical" evidence="1">
    <location>
        <begin position="283"/>
        <end position="306"/>
    </location>
</feature>
<feature type="transmembrane region" description="Helical" evidence="1">
    <location>
        <begin position="47"/>
        <end position="72"/>
    </location>
</feature>
<keyword evidence="3" id="KW-1185">Reference proteome</keyword>
<keyword evidence="1" id="KW-0472">Membrane</keyword>
<organism evidence="2 3">
    <name type="scientific">Orchesella dallaii</name>
    <dbReference type="NCBI Taxonomy" id="48710"/>
    <lineage>
        <taxon>Eukaryota</taxon>
        <taxon>Metazoa</taxon>
        <taxon>Ecdysozoa</taxon>
        <taxon>Arthropoda</taxon>
        <taxon>Hexapoda</taxon>
        <taxon>Collembola</taxon>
        <taxon>Entomobryomorpha</taxon>
        <taxon>Entomobryoidea</taxon>
        <taxon>Orchesellidae</taxon>
        <taxon>Orchesellinae</taxon>
        <taxon>Orchesella</taxon>
    </lineage>
</organism>
<evidence type="ECO:0000313" key="2">
    <source>
        <dbReference type="EMBL" id="CAL8131367.1"/>
    </source>
</evidence>
<sequence length="411" mass="46522">MISDRILRACALNQFFSEKCYYPRYIIEWDYKANNWKTEKDWRKMVTWYNAISLLVSGILWPLVSFFVIIVQGIFYPKSITNNVLFFNVIIMTPCVLNLGLNVVIFNARDVLVEYTGLLLQFVGQYQPMPSTENMTIRQILADLKQEITKILKTRHGDLLGVTVTLAILLFTYGSYFDGLTGIFAQLDSFATVFRFFRPVEDRGQIEHIILALLSGLLIGIGAMEACRTFRYVFVYLIMVAKVNGWLVNTVYNDSKINLGNAVETYDRLYTIHNKMLLAAGKILFVAIHGGQFLAVFNLAGAIIGWKFLSPIAHWVPIFMASLTVFIMMVAIPFAIAPAQESASMIRQWKLRNGMEGGGPIQRKLLASFRPIGFPIAGVGTIMPEFKAHFWSIIVLNTTDVILMIMGSFPN</sequence>
<feature type="transmembrane region" description="Helical" evidence="1">
    <location>
        <begin position="84"/>
        <end position="106"/>
    </location>
</feature>
<keyword evidence="1" id="KW-0812">Transmembrane</keyword>
<proteinExistence type="predicted"/>
<feature type="transmembrane region" description="Helical" evidence="1">
    <location>
        <begin position="390"/>
        <end position="409"/>
    </location>
</feature>
<feature type="transmembrane region" description="Helical" evidence="1">
    <location>
        <begin position="209"/>
        <end position="226"/>
    </location>
</feature>
<keyword evidence="1" id="KW-1133">Transmembrane helix</keyword>
<dbReference type="Proteomes" id="UP001642540">
    <property type="component" value="Unassembled WGS sequence"/>
</dbReference>
<comment type="caution">
    <text evidence="2">The sequence shown here is derived from an EMBL/GenBank/DDBJ whole genome shotgun (WGS) entry which is preliminary data.</text>
</comment>
<protein>
    <recommendedName>
        <fullName evidence="4">Odorant receptor</fullName>
    </recommendedName>
</protein>
<name>A0ABP1RN36_9HEXA</name>
<reference evidence="2 3" key="1">
    <citation type="submission" date="2024-08" db="EMBL/GenBank/DDBJ databases">
        <authorList>
            <person name="Cucini C."/>
            <person name="Frati F."/>
        </authorList>
    </citation>
    <scope>NUCLEOTIDE SEQUENCE [LARGE SCALE GENOMIC DNA]</scope>
</reference>
<evidence type="ECO:0008006" key="4">
    <source>
        <dbReference type="Google" id="ProtNLM"/>
    </source>
</evidence>
<gene>
    <name evidence="2" type="ORF">ODALV1_LOCUS24149</name>
</gene>
<feature type="transmembrane region" description="Helical" evidence="1">
    <location>
        <begin position="312"/>
        <end position="337"/>
    </location>
</feature>
<feature type="transmembrane region" description="Helical" evidence="1">
    <location>
        <begin position="157"/>
        <end position="174"/>
    </location>
</feature>
<dbReference type="EMBL" id="CAXLJM020000086">
    <property type="protein sequence ID" value="CAL8131367.1"/>
    <property type="molecule type" value="Genomic_DNA"/>
</dbReference>